<feature type="domain" description="Methylguanine DNA methyltransferase ribonuclease-like" evidence="11">
    <location>
        <begin position="52"/>
        <end position="128"/>
    </location>
</feature>
<proteinExistence type="inferred from homology"/>
<comment type="similarity">
    <text evidence="2 9">Belongs to the MGMT family.</text>
</comment>
<dbReference type="FunFam" id="1.10.10.10:FF:000214">
    <property type="entry name" value="Methylated-DNA--protein-cysteine methyltransferase"/>
    <property type="match status" value="1"/>
</dbReference>
<evidence type="ECO:0000259" key="11">
    <source>
        <dbReference type="Pfam" id="PF02870"/>
    </source>
</evidence>
<dbReference type="Gene3D" id="3.30.160.70">
    <property type="entry name" value="Methylated DNA-protein cysteine methyltransferase domain"/>
    <property type="match status" value="1"/>
</dbReference>
<dbReference type="GO" id="GO:0032259">
    <property type="term" value="P:methylation"/>
    <property type="evidence" value="ECO:0007669"/>
    <property type="project" value="UniProtKB-KW"/>
</dbReference>
<evidence type="ECO:0000313" key="12">
    <source>
        <dbReference type="EMBL" id="HJF15079.1"/>
    </source>
</evidence>
<comment type="catalytic activity">
    <reaction evidence="1 9">
        <text>a 4-O-methyl-thymidine in DNA + L-cysteinyl-[protein] = a thymidine in DNA + S-methyl-L-cysteinyl-[protein]</text>
        <dbReference type="Rhea" id="RHEA:53428"/>
        <dbReference type="Rhea" id="RHEA-COMP:10131"/>
        <dbReference type="Rhea" id="RHEA-COMP:10132"/>
        <dbReference type="Rhea" id="RHEA-COMP:13555"/>
        <dbReference type="Rhea" id="RHEA-COMP:13556"/>
        <dbReference type="ChEBI" id="CHEBI:29950"/>
        <dbReference type="ChEBI" id="CHEBI:82612"/>
        <dbReference type="ChEBI" id="CHEBI:137386"/>
        <dbReference type="ChEBI" id="CHEBI:137387"/>
        <dbReference type="EC" id="2.1.1.63"/>
    </reaction>
</comment>
<dbReference type="PANTHER" id="PTHR10815:SF12">
    <property type="entry name" value="METHYLATED-DNA--PROTEIN-CYSTEINE METHYLTRANSFERASE, INDUCIBLE"/>
    <property type="match status" value="1"/>
</dbReference>
<dbReference type="RefSeq" id="WP_303906524.1">
    <property type="nucleotide sequence ID" value="NZ_DYXC01000108.1"/>
</dbReference>
<dbReference type="InterPro" id="IPR014048">
    <property type="entry name" value="MethylDNA_cys_MeTrfase_DNA-bd"/>
</dbReference>
<dbReference type="PANTHER" id="PTHR10815">
    <property type="entry name" value="METHYLATED-DNA--PROTEIN-CYSTEINE METHYLTRANSFERASE"/>
    <property type="match status" value="1"/>
</dbReference>
<comment type="function">
    <text evidence="9">Involved in the cellular defense against the biological effects of O6-methylguanine (O6-MeG) and O4-methylthymine (O4-MeT) in DNA. Repairs the methylated nucleobase in DNA by stoichiometrically transferring the methyl group to a cysteine residue in the enzyme. This is a suicide reaction: the enzyme is irreversibly inactivated.</text>
</comment>
<dbReference type="SUPFAM" id="SSF53155">
    <property type="entry name" value="Methylated DNA-protein cysteine methyltransferase domain"/>
    <property type="match status" value="1"/>
</dbReference>
<keyword evidence="6 9" id="KW-0227">DNA damage</keyword>
<dbReference type="HAMAP" id="MF_00772">
    <property type="entry name" value="OGT"/>
    <property type="match status" value="1"/>
</dbReference>
<keyword evidence="3 9" id="KW-0963">Cytoplasm</keyword>
<reference evidence="12" key="2">
    <citation type="submission" date="2021-09" db="EMBL/GenBank/DDBJ databases">
        <authorList>
            <person name="Gilroy R."/>
        </authorList>
    </citation>
    <scope>NUCLEOTIDE SEQUENCE</scope>
    <source>
        <strain evidence="12">ChiHjej13B12-14962</strain>
    </source>
</reference>
<evidence type="ECO:0000256" key="4">
    <source>
        <dbReference type="ARBA" id="ARBA00022603"/>
    </source>
</evidence>
<comment type="subcellular location">
    <subcellularLocation>
        <location evidence="9">Cytoplasm</location>
    </subcellularLocation>
</comment>
<dbReference type="CDD" id="cd06445">
    <property type="entry name" value="ATase"/>
    <property type="match status" value="1"/>
</dbReference>
<comment type="catalytic activity">
    <reaction evidence="8 9">
        <text>a 6-O-methyl-2'-deoxyguanosine in DNA + L-cysteinyl-[protein] = S-methyl-L-cysteinyl-[protein] + a 2'-deoxyguanosine in DNA</text>
        <dbReference type="Rhea" id="RHEA:24000"/>
        <dbReference type="Rhea" id="RHEA-COMP:10131"/>
        <dbReference type="Rhea" id="RHEA-COMP:10132"/>
        <dbReference type="Rhea" id="RHEA-COMP:11367"/>
        <dbReference type="Rhea" id="RHEA-COMP:11368"/>
        <dbReference type="ChEBI" id="CHEBI:29950"/>
        <dbReference type="ChEBI" id="CHEBI:82612"/>
        <dbReference type="ChEBI" id="CHEBI:85445"/>
        <dbReference type="ChEBI" id="CHEBI:85448"/>
        <dbReference type="EC" id="2.1.1.63"/>
    </reaction>
</comment>
<sequence length="214" mass="23161">MSENTPTNMNHPAQYGTRAEYDALFPVETGALEDLHAHLAALADERRLLDVAYRTIDTPVGALLLAATETGLVRVAFECEDFETVLASLAHNISPRVLEAPRRLDAVAAELDEYFAGTRQSFDVPLDYALSTGFRQIVQRYLPNIAYGNTYSYKKVAELVGNPKAVRAVGTACATNPLPVVVPCHRVLRTDGGLGGYIGGLDAKTTLLELEKAA</sequence>
<dbReference type="Proteomes" id="UP000703315">
    <property type="component" value="Unassembled WGS sequence"/>
</dbReference>
<dbReference type="InterPro" id="IPR036388">
    <property type="entry name" value="WH-like_DNA-bd_sf"/>
</dbReference>
<dbReference type="Pfam" id="PF01035">
    <property type="entry name" value="DNA_binding_1"/>
    <property type="match status" value="1"/>
</dbReference>
<keyword evidence="7 9" id="KW-0234">DNA repair</keyword>
<feature type="active site" description="Nucleophile; methyl group acceptor" evidence="9">
    <location>
        <position position="184"/>
    </location>
</feature>
<dbReference type="NCBIfam" id="TIGR00589">
    <property type="entry name" value="ogt"/>
    <property type="match status" value="1"/>
</dbReference>
<dbReference type="GO" id="GO:0005737">
    <property type="term" value="C:cytoplasm"/>
    <property type="evidence" value="ECO:0007669"/>
    <property type="project" value="UniProtKB-SubCell"/>
</dbReference>
<evidence type="ECO:0000256" key="5">
    <source>
        <dbReference type="ARBA" id="ARBA00022679"/>
    </source>
</evidence>
<dbReference type="EMBL" id="DYXC01000108">
    <property type="protein sequence ID" value="HJF15079.1"/>
    <property type="molecule type" value="Genomic_DNA"/>
</dbReference>
<accession>A0A921FN00</accession>
<keyword evidence="5 9" id="KW-0808">Transferase</keyword>
<evidence type="ECO:0000256" key="6">
    <source>
        <dbReference type="ARBA" id="ARBA00022763"/>
    </source>
</evidence>
<dbReference type="Pfam" id="PF02870">
    <property type="entry name" value="Methyltransf_1N"/>
    <property type="match status" value="1"/>
</dbReference>
<dbReference type="SUPFAM" id="SSF46767">
    <property type="entry name" value="Methylated DNA-protein cysteine methyltransferase, C-terminal domain"/>
    <property type="match status" value="1"/>
</dbReference>
<evidence type="ECO:0000313" key="13">
    <source>
        <dbReference type="Proteomes" id="UP000703315"/>
    </source>
</evidence>
<dbReference type="InterPro" id="IPR008332">
    <property type="entry name" value="MethylG_MeTrfase_N"/>
</dbReference>
<evidence type="ECO:0000256" key="3">
    <source>
        <dbReference type="ARBA" id="ARBA00022490"/>
    </source>
</evidence>
<dbReference type="InterPro" id="IPR036631">
    <property type="entry name" value="MGMT_N_sf"/>
</dbReference>
<dbReference type="InterPro" id="IPR036217">
    <property type="entry name" value="MethylDNA_cys_MeTrfase_DNAb"/>
</dbReference>
<dbReference type="Gene3D" id="1.10.10.10">
    <property type="entry name" value="Winged helix-like DNA-binding domain superfamily/Winged helix DNA-binding domain"/>
    <property type="match status" value="1"/>
</dbReference>
<dbReference type="InterPro" id="IPR023546">
    <property type="entry name" value="MGMT"/>
</dbReference>
<dbReference type="PROSITE" id="PS00374">
    <property type="entry name" value="MGMT"/>
    <property type="match status" value="1"/>
</dbReference>
<reference evidence="12" key="1">
    <citation type="journal article" date="2021" name="PeerJ">
        <title>Extensive microbial diversity within the chicken gut microbiome revealed by metagenomics and culture.</title>
        <authorList>
            <person name="Gilroy R."/>
            <person name="Ravi A."/>
            <person name="Getino M."/>
            <person name="Pursley I."/>
            <person name="Horton D.L."/>
            <person name="Alikhan N.F."/>
            <person name="Baker D."/>
            <person name="Gharbi K."/>
            <person name="Hall N."/>
            <person name="Watson M."/>
            <person name="Adriaenssens E.M."/>
            <person name="Foster-Nyarko E."/>
            <person name="Jarju S."/>
            <person name="Secka A."/>
            <person name="Antonio M."/>
            <person name="Oren A."/>
            <person name="Chaudhuri R.R."/>
            <person name="La Ragione R."/>
            <person name="Hildebrand F."/>
            <person name="Pallen M.J."/>
        </authorList>
    </citation>
    <scope>NUCLEOTIDE SEQUENCE</scope>
    <source>
        <strain evidence="12">ChiHjej13B12-14962</strain>
    </source>
</reference>
<dbReference type="GO" id="GO:0003908">
    <property type="term" value="F:methylated-DNA-[protein]-cysteine S-methyltransferase activity"/>
    <property type="evidence" value="ECO:0007669"/>
    <property type="project" value="UniProtKB-UniRule"/>
</dbReference>
<evidence type="ECO:0000256" key="7">
    <source>
        <dbReference type="ARBA" id="ARBA00023204"/>
    </source>
</evidence>
<evidence type="ECO:0000256" key="2">
    <source>
        <dbReference type="ARBA" id="ARBA00008711"/>
    </source>
</evidence>
<keyword evidence="4 9" id="KW-0489">Methyltransferase</keyword>
<evidence type="ECO:0000256" key="1">
    <source>
        <dbReference type="ARBA" id="ARBA00001286"/>
    </source>
</evidence>
<name>A0A921FN00_9MICC</name>
<dbReference type="AlphaFoldDB" id="A0A921FN00"/>
<gene>
    <name evidence="12" type="ORF">K8V32_09810</name>
</gene>
<dbReference type="GO" id="GO:0006307">
    <property type="term" value="P:DNA alkylation repair"/>
    <property type="evidence" value="ECO:0007669"/>
    <property type="project" value="UniProtKB-UniRule"/>
</dbReference>
<feature type="domain" description="Methylated-DNA-[protein]-cysteine S-methyltransferase DNA binding" evidence="10">
    <location>
        <begin position="134"/>
        <end position="212"/>
    </location>
</feature>
<comment type="miscellaneous">
    <text evidence="9">This enzyme catalyzes only one turnover and therefore is not strictly catalytic. According to one definition, an enzyme is a biocatalyst that acts repeatedly and over many reaction cycles.</text>
</comment>
<dbReference type="EC" id="2.1.1.63" evidence="9"/>
<evidence type="ECO:0000259" key="10">
    <source>
        <dbReference type="Pfam" id="PF01035"/>
    </source>
</evidence>
<evidence type="ECO:0000256" key="9">
    <source>
        <dbReference type="HAMAP-Rule" id="MF_00772"/>
    </source>
</evidence>
<evidence type="ECO:0000256" key="8">
    <source>
        <dbReference type="ARBA" id="ARBA00049348"/>
    </source>
</evidence>
<dbReference type="InterPro" id="IPR001497">
    <property type="entry name" value="MethylDNA_cys_MeTrfase_AS"/>
</dbReference>
<comment type="caution">
    <text evidence="12">The sequence shown here is derived from an EMBL/GenBank/DDBJ whole genome shotgun (WGS) entry which is preliminary data.</text>
</comment>
<organism evidence="12 13">
    <name type="scientific">Enteractinococcus helveticum</name>
    <dbReference type="NCBI Taxonomy" id="1837282"/>
    <lineage>
        <taxon>Bacteria</taxon>
        <taxon>Bacillati</taxon>
        <taxon>Actinomycetota</taxon>
        <taxon>Actinomycetes</taxon>
        <taxon>Micrococcales</taxon>
        <taxon>Micrococcaceae</taxon>
    </lineage>
</organism>
<protein>
    <recommendedName>
        <fullName evidence="9">Methylated-DNA--protein-cysteine methyltransferase</fullName>
        <ecNumber evidence="9">2.1.1.63</ecNumber>
    </recommendedName>
    <alternativeName>
        <fullName evidence="9">6-O-methylguanine-DNA methyltransferase</fullName>
        <shortName evidence="9">MGMT</shortName>
    </alternativeName>
    <alternativeName>
        <fullName evidence="9">O-6-methylguanine-DNA-alkyltransferase</fullName>
    </alternativeName>
</protein>